<evidence type="ECO:0008006" key="2">
    <source>
        <dbReference type="Google" id="ProtNLM"/>
    </source>
</evidence>
<reference evidence="1" key="1">
    <citation type="journal article" date="2013" name="PLoS ONE">
        <title>Metagenomic insights into the carbohydrate-active enzymes carried by the microorganisms adhering to solid digesta in the rumen of cows.</title>
        <authorList>
            <person name="Wang L."/>
            <person name="Hatem A."/>
            <person name="Catalyurek U.V."/>
            <person name="Morrison M."/>
            <person name="Yu Z."/>
        </authorList>
    </citation>
    <scope>NUCLEOTIDE SEQUENCE</scope>
</reference>
<dbReference type="InterPro" id="IPR024208">
    <property type="entry name" value="DUF3842"/>
</dbReference>
<proteinExistence type="predicted"/>
<name>W0FNL8_9BACT</name>
<dbReference type="AlphaFoldDB" id="W0FNL8"/>
<evidence type="ECO:0000313" key="1">
    <source>
        <dbReference type="EMBL" id="AHF25074.1"/>
    </source>
</evidence>
<organism evidence="1">
    <name type="scientific">uncultured bacterium Contig52</name>
    <dbReference type="NCBI Taxonomy" id="1393584"/>
    <lineage>
        <taxon>Bacteria</taxon>
        <taxon>environmental samples</taxon>
    </lineage>
</organism>
<sequence>MRITLFRLYRCDEKQMAGGIGVNILIIDGQGGRMGRSLVEEIRKICPEAVITAVGTNSIATGNMMKANAADHLATGENAVITACRKAQIIVGPIGIAMADAMMGEISPNMANAVASSAAYRVLIPMNLCDTYVAGTAKGSAAILTDAMDHIRQLTERKTNE</sequence>
<dbReference type="EMBL" id="KC246818">
    <property type="protein sequence ID" value="AHF25074.1"/>
    <property type="molecule type" value="Genomic_DNA"/>
</dbReference>
<protein>
    <recommendedName>
        <fullName evidence="2">DUF3842 family protein</fullName>
    </recommendedName>
</protein>
<dbReference type="Pfam" id="PF12953">
    <property type="entry name" value="DUF3842"/>
    <property type="match status" value="1"/>
</dbReference>
<accession>W0FNL8</accession>